<evidence type="ECO:0000313" key="2">
    <source>
        <dbReference type="Proteomes" id="UP000828390"/>
    </source>
</evidence>
<dbReference type="Proteomes" id="UP000828390">
    <property type="component" value="Unassembled WGS sequence"/>
</dbReference>
<reference evidence="1" key="1">
    <citation type="journal article" date="2019" name="bioRxiv">
        <title>The Genome of the Zebra Mussel, Dreissena polymorpha: A Resource for Invasive Species Research.</title>
        <authorList>
            <person name="McCartney M.A."/>
            <person name="Auch B."/>
            <person name="Kono T."/>
            <person name="Mallez S."/>
            <person name="Zhang Y."/>
            <person name="Obille A."/>
            <person name="Becker A."/>
            <person name="Abrahante J.E."/>
            <person name="Garbe J."/>
            <person name="Badalamenti J.P."/>
            <person name="Herman A."/>
            <person name="Mangelson H."/>
            <person name="Liachko I."/>
            <person name="Sullivan S."/>
            <person name="Sone E.D."/>
            <person name="Koren S."/>
            <person name="Silverstein K.A.T."/>
            <person name="Beckman K.B."/>
            <person name="Gohl D.M."/>
        </authorList>
    </citation>
    <scope>NUCLEOTIDE SEQUENCE</scope>
    <source>
        <strain evidence="1">Duluth1</strain>
        <tissue evidence="1">Whole animal</tissue>
    </source>
</reference>
<evidence type="ECO:0000313" key="1">
    <source>
        <dbReference type="EMBL" id="KAH3708534.1"/>
    </source>
</evidence>
<reference evidence="1" key="2">
    <citation type="submission" date="2020-11" db="EMBL/GenBank/DDBJ databases">
        <authorList>
            <person name="McCartney M.A."/>
            <person name="Auch B."/>
            <person name="Kono T."/>
            <person name="Mallez S."/>
            <person name="Becker A."/>
            <person name="Gohl D.M."/>
            <person name="Silverstein K.A.T."/>
            <person name="Koren S."/>
            <person name="Bechman K.B."/>
            <person name="Herman A."/>
            <person name="Abrahante J.E."/>
            <person name="Garbe J."/>
        </authorList>
    </citation>
    <scope>NUCLEOTIDE SEQUENCE</scope>
    <source>
        <strain evidence="1">Duluth1</strain>
        <tissue evidence="1">Whole animal</tissue>
    </source>
</reference>
<name>A0A9D3YYX8_DREPO</name>
<dbReference type="EMBL" id="JAIWYP010000014">
    <property type="protein sequence ID" value="KAH3708534.1"/>
    <property type="molecule type" value="Genomic_DNA"/>
</dbReference>
<keyword evidence="2" id="KW-1185">Reference proteome</keyword>
<dbReference type="AlphaFoldDB" id="A0A9D3YYX8"/>
<proteinExistence type="predicted"/>
<organism evidence="1 2">
    <name type="scientific">Dreissena polymorpha</name>
    <name type="common">Zebra mussel</name>
    <name type="synonym">Mytilus polymorpha</name>
    <dbReference type="NCBI Taxonomy" id="45954"/>
    <lineage>
        <taxon>Eukaryota</taxon>
        <taxon>Metazoa</taxon>
        <taxon>Spiralia</taxon>
        <taxon>Lophotrochozoa</taxon>
        <taxon>Mollusca</taxon>
        <taxon>Bivalvia</taxon>
        <taxon>Autobranchia</taxon>
        <taxon>Heteroconchia</taxon>
        <taxon>Euheterodonta</taxon>
        <taxon>Imparidentia</taxon>
        <taxon>Neoheterodontei</taxon>
        <taxon>Myida</taxon>
        <taxon>Dreissenoidea</taxon>
        <taxon>Dreissenidae</taxon>
        <taxon>Dreissena</taxon>
    </lineage>
</organism>
<accession>A0A9D3YYX8</accession>
<gene>
    <name evidence="1" type="ORF">DPMN_067987</name>
</gene>
<sequence>MKIEQVVIVAEIEDDALLGYDILKGSKGGPADILLSSNKIILDGVEIPFFQVGKHNKTRRVMVADDTKVPGLTEMIIDVFVERYEEDEDDECEFVIDPDDRFYDQYPLQMASTLVDLNRNPTCQLRVLNPSDTVVEIKQDAVIAQAERVERILSVVSPAENAGKQRDRLNIRRIQVEQQSTDSKTIEFQEASESEVPEHLIPLYKKSIEGKSTWEKRVIAGYPTKV</sequence>
<comment type="caution">
    <text evidence="1">The sequence shown here is derived from an EMBL/GenBank/DDBJ whole genome shotgun (WGS) entry which is preliminary data.</text>
</comment>
<protein>
    <submittedName>
        <fullName evidence="1">Uncharacterized protein</fullName>
    </submittedName>
</protein>